<feature type="compositionally biased region" description="Basic and acidic residues" evidence="1">
    <location>
        <begin position="80"/>
        <end position="137"/>
    </location>
</feature>
<comment type="caution">
    <text evidence="3">The sequence shown here is derived from an EMBL/GenBank/DDBJ whole genome shotgun (WGS) entry which is preliminary data.</text>
</comment>
<dbReference type="Pfam" id="PF26118">
    <property type="entry name" value="DUF8035"/>
    <property type="match status" value="1"/>
</dbReference>
<dbReference type="Proteomes" id="UP000243498">
    <property type="component" value="Unassembled WGS sequence"/>
</dbReference>
<organism evidence="3 4">
    <name type="scientific">Metarhizium rileyi (strain RCEF 4871)</name>
    <name type="common">Nomuraea rileyi</name>
    <dbReference type="NCBI Taxonomy" id="1649241"/>
    <lineage>
        <taxon>Eukaryota</taxon>
        <taxon>Fungi</taxon>
        <taxon>Dikarya</taxon>
        <taxon>Ascomycota</taxon>
        <taxon>Pezizomycotina</taxon>
        <taxon>Sordariomycetes</taxon>
        <taxon>Hypocreomycetidae</taxon>
        <taxon>Hypocreales</taxon>
        <taxon>Clavicipitaceae</taxon>
        <taxon>Metarhizium</taxon>
    </lineage>
</organism>
<proteinExistence type="predicted"/>
<feature type="compositionally biased region" description="Pro residues" evidence="1">
    <location>
        <begin position="181"/>
        <end position="192"/>
    </location>
</feature>
<dbReference type="InterPro" id="IPR058348">
    <property type="entry name" value="DUF8035"/>
</dbReference>
<feature type="compositionally biased region" description="Basic and acidic residues" evidence="1">
    <location>
        <begin position="25"/>
        <end position="34"/>
    </location>
</feature>
<name>A0A167GT75_METRR</name>
<reference evidence="3 4" key="1">
    <citation type="journal article" date="2016" name="Genome Biol. Evol.">
        <title>Divergent and convergent evolution of fungal pathogenicity.</title>
        <authorList>
            <person name="Shang Y."/>
            <person name="Xiao G."/>
            <person name="Zheng P."/>
            <person name="Cen K."/>
            <person name="Zhan S."/>
            <person name="Wang C."/>
        </authorList>
    </citation>
    <scope>NUCLEOTIDE SEQUENCE [LARGE SCALE GENOMIC DNA]</scope>
    <source>
        <strain evidence="3 4">RCEF 4871</strain>
    </source>
</reference>
<evidence type="ECO:0000259" key="2">
    <source>
        <dbReference type="Pfam" id="PF26118"/>
    </source>
</evidence>
<evidence type="ECO:0000313" key="3">
    <source>
        <dbReference type="EMBL" id="OAA47059.1"/>
    </source>
</evidence>
<dbReference type="AlphaFoldDB" id="A0A167GT75"/>
<dbReference type="STRING" id="1081105.A0A167GT75"/>
<feature type="compositionally biased region" description="Pro residues" evidence="1">
    <location>
        <begin position="378"/>
        <end position="388"/>
    </location>
</feature>
<feature type="region of interest" description="Disordered" evidence="1">
    <location>
        <begin position="1"/>
        <end position="194"/>
    </location>
</feature>
<feature type="compositionally biased region" description="Basic and acidic residues" evidence="1">
    <location>
        <begin position="7"/>
        <end position="16"/>
    </location>
</feature>
<evidence type="ECO:0000313" key="4">
    <source>
        <dbReference type="Proteomes" id="UP000243498"/>
    </source>
</evidence>
<feature type="compositionally biased region" description="Basic and acidic residues" evidence="1">
    <location>
        <begin position="152"/>
        <end position="180"/>
    </location>
</feature>
<dbReference type="OMA" id="DFFYVME"/>
<accession>A0A167GT75</accession>
<dbReference type="OrthoDB" id="5410752at2759"/>
<feature type="region of interest" description="Disordered" evidence="1">
    <location>
        <begin position="210"/>
        <end position="266"/>
    </location>
</feature>
<feature type="region of interest" description="Disordered" evidence="1">
    <location>
        <begin position="372"/>
        <end position="396"/>
    </location>
</feature>
<evidence type="ECO:0000256" key="1">
    <source>
        <dbReference type="SAM" id="MobiDB-lite"/>
    </source>
</evidence>
<keyword evidence="4" id="KW-1185">Reference proteome</keyword>
<feature type="compositionally biased region" description="Basic and acidic residues" evidence="1">
    <location>
        <begin position="44"/>
        <end position="73"/>
    </location>
</feature>
<protein>
    <recommendedName>
        <fullName evidence="2">DUF8035 domain-containing protein</fullName>
    </recommendedName>
</protein>
<feature type="compositionally biased region" description="Basic and acidic residues" evidence="1">
    <location>
        <begin position="239"/>
        <end position="249"/>
    </location>
</feature>
<feature type="compositionally biased region" description="Low complexity" evidence="1">
    <location>
        <begin position="138"/>
        <end position="151"/>
    </location>
</feature>
<gene>
    <name evidence="3" type="ORF">NOR_02695</name>
</gene>
<sequence length="538" mass="64659">MSQRGGRVTEFEERDYYPAPRRSNQRFEEPEYRPSRVMTRSPPRRQEELDVRFRERESDRGISFLRDEARRSEPGQMVLRKRDVETWDVHRSPSPPRVREQRIVRRPRSESPHYHDHERERERSRTRVVERERERFRSPSAARRSPSPAVRFVERRRSPSPPVREHIRTRIVEREKEKEPSPSPSPSPPPVIRGPTIEREIITHYTDVDHGVIRARPPSPRPHTHRERETDIDISLSKNKTEVDVDVRRSTSRRRSRSRERRSHYHHDELIVRDGMDRLRLDDGRRSHRRSHSAVPIASPVDEEAEYITGKIDARGRMGEAWHGHTKDWSIVDVPPGTERVRMDGVGGASTETSWSKYSGVRRTTFIPERDGQMVPAPREPSPRPAPVPVSGRDHTSVTVYDREREIDVDVDIDIDRRACKPKPPPTPTRDMWTEITKDLVCREAIEQLGYSYEETKWFFYIMDYLQYDEVFQLTQLTERIRRHRRRYREMEWERDYRDDWHHRYRRHHRPHHEWDDERVREREVIYDSRGPARGYFR</sequence>
<feature type="compositionally biased region" description="Basic residues" evidence="1">
    <location>
        <begin position="250"/>
        <end position="265"/>
    </location>
</feature>
<feature type="domain" description="DUF8035" evidence="2">
    <location>
        <begin position="430"/>
        <end position="483"/>
    </location>
</feature>
<dbReference type="EMBL" id="AZHC01000006">
    <property type="protein sequence ID" value="OAA47059.1"/>
    <property type="molecule type" value="Genomic_DNA"/>
</dbReference>